<comment type="caution">
    <text evidence="2">The sequence shown here is derived from an EMBL/GenBank/DDBJ whole genome shotgun (WGS) entry which is preliminary data.</text>
</comment>
<dbReference type="RefSeq" id="WP_160369268.1">
    <property type="nucleotide sequence ID" value="NZ_WSQA01000007.1"/>
</dbReference>
<evidence type="ECO:0000256" key="1">
    <source>
        <dbReference type="SAM" id="Phobius"/>
    </source>
</evidence>
<dbReference type="EMBL" id="WSQA01000007">
    <property type="protein sequence ID" value="MVZ62539.1"/>
    <property type="molecule type" value="Genomic_DNA"/>
</dbReference>
<name>A0A6N8L0K4_9SPHI</name>
<proteinExistence type="predicted"/>
<feature type="transmembrane region" description="Helical" evidence="1">
    <location>
        <begin position="167"/>
        <end position="189"/>
    </location>
</feature>
<dbReference type="OrthoDB" id="704028at2"/>
<keyword evidence="1" id="KW-0812">Transmembrane</keyword>
<feature type="transmembrane region" description="Helical" evidence="1">
    <location>
        <begin position="201"/>
        <end position="222"/>
    </location>
</feature>
<evidence type="ECO:0000313" key="2">
    <source>
        <dbReference type="EMBL" id="MVZ62539.1"/>
    </source>
</evidence>
<keyword evidence="1" id="KW-1133">Transmembrane helix</keyword>
<dbReference type="Proteomes" id="UP000435036">
    <property type="component" value="Unassembled WGS sequence"/>
</dbReference>
<feature type="transmembrane region" description="Helical" evidence="1">
    <location>
        <begin position="242"/>
        <end position="263"/>
    </location>
</feature>
<organism evidence="2 3">
    <name type="scientific">Sphingobacterium humi</name>
    <dbReference type="NCBI Taxonomy" id="1796905"/>
    <lineage>
        <taxon>Bacteria</taxon>
        <taxon>Pseudomonadati</taxon>
        <taxon>Bacteroidota</taxon>
        <taxon>Sphingobacteriia</taxon>
        <taxon>Sphingobacteriales</taxon>
        <taxon>Sphingobacteriaceae</taxon>
        <taxon>Sphingobacterium</taxon>
    </lineage>
</organism>
<feature type="transmembrane region" description="Helical" evidence="1">
    <location>
        <begin position="85"/>
        <end position="104"/>
    </location>
</feature>
<reference evidence="2 3" key="1">
    <citation type="submission" date="2019-12" db="EMBL/GenBank/DDBJ databases">
        <authorList>
            <person name="Dong K."/>
        </authorList>
    </citation>
    <scope>NUCLEOTIDE SEQUENCE [LARGE SCALE GENOMIC DNA]</scope>
    <source>
        <strain evidence="2 3">JCM 31225</strain>
    </source>
</reference>
<feature type="transmembrane region" description="Helical" evidence="1">
    <location>
        <begin position="113"/>
        <end position="133"/>
    </location>
</feature>
<gene>
    <name evidence="2" type="ORF">GQF63_10930</name>
</gene>
<protein>
    <recommendedName>
        <fullName evidence="4">Histidine kinase N-terminal 7TM region domain-containing protein</fullName>
    </recommendedName>
</protein>
<feature type="transmembrane region" description="Helical" evidence="1">
    <location>
        <begin position="20"/>
        <end position="39"/>
    </location>
</feature>
<feature type="transmembrane region" description="Helical" evidence="1">
    <location>
        <begin position="51"/>
        <end position="73"/>
    </location>
</feature>
<keyword evidence="1" id="KW-0472">Membrane</keyword>
<keyword evidence="3" id="KW-1185">Reference proteome</keyword>
<dbReference type="AlphaFoldDB" id="A0A6N8L0K4"/>
<accession>A0A6N8L0K4</accession>
<sequence length="276" mass="32187">MGEIFMAALQPVQGLYDTAVFLALLALLFMLLAVMLRLIYLRGSRRQIEGYLCVVIGVFFWTVLVYVLLYSGQIRKLPELYNKGIPLYYLLAPAAYFFTLYSLFPQGSLKPRLLWLHLLPFIFGLIDILPYALASRPDKLQLIDAVIQDFRVSYTHSYGFIPQKWHYIIKTGLAFIYLTAQWRLVYLFDKNNSNVPGFYKPYVMSFTIFYTIHILMQSSVILSLMSNQLQANFILQDLNQMIWFSSYFFGFSLWMLFSSIFIIRQNNVKINAINPS</sequence>
<evidence type="ECO:0000313" key="3">
    <source>
        <dbReference type="Proteomes" id="UP000435036"/>
    </source>
</evidence>
<evidence type="ECO:0008006" key="4">
    <source>
        <dbReference type="Google" id="ProtNLM"/>
    </source>
</evidence>